<proteinExistence type="predicted"/>
<reference evidence="2" key="1">
    <citation type="submission" date="2020-04" db="EMBL/GenBank/DDBJ databases">
        <title>Deep metagenomics examines the oral microbiome during advanced dental caries in children, revealing novel taxa and co-occurrences with host molecules.</title>
        <authorList>
            <person name="Baker J.L."/>
            <person name="Morton J.T."/>
            <person name="Dinis M."/>
            <person name="Alvarez R."/>
            <person name="Tran N.C."/>
            <person name="Knight R."/>
            <person name="Edlund A."/>
        </authorList>
    </citation>
    <scope>NUCLEOTIDE SEQUENCE</scope>
    <source>
        <strain evidence="2">JCVI_25_bin.9</strain>
    </source>
</reference>
<dbReference type="InterPro" id="IPR001736">
    <property type="entry name" value="PLipase_D/transphosphatidylase"/>
</dbReference>
<dbReference type="AlphaFoldDB" id="A0A930HYZ8"/>
<comment type="caution">
    <text evidence="2">The sequence shown here is derived from an EMBL/GenBank/DDBJ whole genome shotgun (WGS) entry which is preliminary data.</text>
</comment>
<organism evidence="2 3">
    <name type="scientific">Prevotella histicola</name>
    <dbReference type="NCBI Taxonomy" id="470565"/>
    <lineage>
        <taxon>Bacteria</taxon>
        <taxon>Pseudomonadati</taxon>
        <taxon>Bacteroidota</taxon>
        <taxon>Bacteroidia</taxon>
        <taxon>Bacteroidales</taxon>
        <taxon>Prevotellaceae</taxon>
        <taxon>Prevotella</taxon>
    </lineage>
</organism>
<dbReference type="EMBL" id="JABZSQ010000072">
    <property type="protein sequence ID" value="MBF1414923.1"/>
    <property type="molecule type" value="Genomic_DNA"/>
</dbReference>
<dbReference type="CDD" id="cd09112">
    <property type="entry name" value="PLDc_CLS_2"/>
    <property type="match status" value="1"/>
</dbReference>
<protein>
    <submittedName>
        <fullName evidence="2">Cardiolipin synthase</fullName>
    </submittedName>
</protein>
<dbReference type="CDD" id="cd09110">
    <property type="entry name" value="PLDc_CLS_1"/>
    <property type="match status" value="1"/>
</dbReference>
<accession>A0A930HYZ8</accession>
<feature type="domain" description="PLD phosphodiesterase" evidence="1">
    <location>
        <begin position="361"/>
        <end position="388"/>
    </location>
</feature>
<dbReference type="Proteomes" id="UP000757461">
    <property type="component" value="Unassembled WGS sequence"/>
</dbReference>
<evidence type="ECO:0000259" key="1">
    <source>
        <dbReference type="PROSITE" id="PS50035"/>
    </source>
</evidence>
<dbReference type="Pfam" id="PF13091">
    <property type="entry name" value="PLDc_2"/>
    <property type="match status" value="2"/>
</dbReference>
<dbReference type="GO" id="GO:0030572">
    <property type="term" value="F:phosphatidyltransferase activity"/>
    <property type="evidence" value="ECO:0007669"/>
    <property type="project" value="UniProtKB-ARBA"/>
</dbReference>
<feature type="domain" description="PLD phosphodiesterase" evidence="1">
    <location>
        <begin position="171"/>
        <end position="198"/>
    </location>
</feature>
<dbReference type="SMART" id="SM00155">
    <property type="entry name" value="PLDc"/>
    <property type="match status" value="2"/>
</dbReference>
<dbReference type="InterPro" id="IPR025202">
    <property type="entry name" value="PLD-like_dom"/>
</dbReference>
<dbReference type="GO" id="GO:0032049">
    <property type="term" value="P:cardiolipin biosynthetic process"/>
    <property type="evidence" value="ECO:0007669"/>
    <property type="project" value="UniProtKB-ARBA"/>
</dbReference>
<dbReference type="PANTHER" id="PTHR21248">
    <property type="entry name" value="CARDIOLIPIN SYNTHASE"/>
    <property type="match status" value="1"/>
</dbReference>
<dbReference type="PANTHER" id="PTHR21248:SF22">
    <property type="entry name" value="PHOSPHOLIPASE D"/>
    <property type="match status" value="1"/>
</dbReference>
<evidence type="ECO:0000313" key="2">
    <source>
        <dbReference type="EMBL" id="MBF1414923.1"/>
    </source>
</evidence>
<name>A0A930HYZ8_9BACT</name>
<dbReference type="RefSeq" id="WP_219492361.1">
    <property type="nucleotide sequence ID" value="NZ_JAHAJH010000109.1"/>
</dbReference>
<evidence type="ECO:0000313" key="3">
    <source>
        <dbReference type="Proteomes" id="UP000757461"/>
    </source>
</evidence>
<gene>
    <name evidence="2" type="ORF">HXN33_04995</name>
</gene>
<sequence>MKKVIENKQIKNAITIVMALYCVLSPIKTFAENNRKIGYLIGPADTIIYRADSLIVKQLRKKGVRFSHNNSVTLLTTGQEKFDDLFKAIDQAKSSIHLEYFNFRNDSINNELIRHLAAKAKEGVEVRAIFDGFGNASNNRPMKKHNIEAIRKQGIEIYEFKPMEFPWLQDIFNRDHRKIVIIDGKIAYTGGMNVADYYIKGTEIVGSWHDMHCRIEGDEVNTLQKIFLRMWFLVSGQKVYGAKYYRGITNADYINDLKKDTCRSAGNKMVGIINREPHVTKDIIRYFYINAINDAKDSIKLINPYFTLSHSLKKAFRNAIKRGVKVEILLSVKSDIPLTPDCGFFNAHQLMKAGCQIWLYKPGFHHTKIIMVDGQFCTVGSANLNARSLRWDREENAVIIDACTTHELNQIFEQQKKDSFLLTEEKWKQWRTPWQRFRGWFAHLLSPFL</sequence>
<dbReference type="PROSITE" id="PS50035">
    <property type="entry name" value="PLD"/>
    <property type="match status" value="2"/>
</dbReference>